<proteinExistence type="predicted"/>
<sequence length="286" mass="30123">MTETSTAPERAVPGLEALRRMERRRPGQESIARTAAVRAGSSSPSVVHRMLGGSPVGSAERAAFDAARGERIVGRELDALPNRWIVLHSLPSPGTSGDLDHVIVGPGGVFAVTTRFVAGADVIVGDDDLVTSGRRMPFARSAVSAARRVAQLAGRSLPPGVAVRGVVVVAGARTVRRGSRHRVVDVREAAAVREWLESHPPVLDDDAVEGVAVQIAQSYEATAGALPRGVTASTVTSAAIFARLERESAVARRIRVLWRAVGVAVLTGALWVSFTQLPAWLALHLG</sequence>
<accession>A0A2P8GVF8</accession>
<keyword evidence="2" id="KW-1133">Transmembrane helix</keyword>
<keyword evidence="2" id="KW-0812">Transmembrane</keyword>
<dbReference type="EMBL" id="PYAU01000001">
    <property type="protein sequence ID" value="PSL37935.1"/>
    <property type="molecule type" value="Genomic_DNA"/>
</dbReference>
<feature type="region of interest" description="Disordered" evidence="1">
    <location>
        <begin position="22"/>
        <end position="46"/>
    </location>
</feature>
<name>A0A2P8GVF8_9MICO</name>
<keyword evidence="2" id="KW-0472">Membrane</keyword>
<gene>
    <name evidence="4" type="ORF">CLV49_1543</name>
    <name evidence="5" type="ORF">ELQ93_11480</name>
</gene>
<evidence type="ECO:0000256" key="2">
    <source>
        <dbReference type="SAM" id="Phobius"/>
    </source>
</evidence>
<keyword evidence="7" id="KW-1185">Reference proteome</keyword>
<dbReference type="OrthoDB" id="5793358at2"/>
<feature type="transmembrane region" description="Helical" evidence="2">
    <location>
        <begin position="256"/>
        <end position="274"/>
    </location>
</feature>
<evidence type="ECO:0000313" key="5">
    <source>
        <dbReference type="EMBL" id="RUQ87499.1"/>
    </source>
</evidence>
<dbReference type="EMBL" id="RZGY01000001">
    <property type="protein sequence ID" value="RUQ87499.1"/>
    <property type="molecule type" value="Genomic_DNA"/>
</dbReference>
<reference evidence="5 7" key="2">
    <citation type="submission" date="2018-12" db="EMBL/GenBank/DDBJ databases">
        <authorList>
            <person name="hu s."/>
            <person name="Xu Y."/>
            <person name="Xu B."/>
            <person name="Li F."/>
        </authorList>
    </citation>
    <scope>NUCLEOTIDE SEQUENCE [LARGE SCALE GENOMIC DNA]</scope>
    <source>
        <strain evidence="5 7">KSW2-17</strain>
    </source>
</reference>
<comment type="caution">
    <text evidence="4">The sequence shown here is derived from an EMBL/GenBank/DDBJ whole genome shotgun (WGS) entry which is preliminary data.</text>
</comment>
<protein>
    <submittedName>
        <fullName evidence="5">NERD domain-containing protein</fullName>
    </submittedName>
    <submittedName>
        <fullName evidence="4">Nuclease-like protein</fullName>
    </submittedName>
</protein>
<evidence type="ECO:0000256" key="1">
    <source>
        <dbReference type="SAM" id="MobiDB-lite"/>
    </source>
</evidence>
<dbReference type="Proteomes" id="UP000241203">
    <property type="component" value="Unassembled WGS sequence"/>
</dbReference>
<reference evidence="4 6" key="1">
    <citation type="submission" date="2018-03" db="EMBL/GenBank/DDBJ databases">
        <title>Genomic Encyclopedia of Archaeal and Bacterial Type Strains, Phase II (KMG-II): from individual species to whole genera.</title>
        <authorList>
            <person name="Goeker M."/>
        </authorList>
    </citation>
    <scope>NUCLEOTIDE SEQUENCE [LARGE SCALE GENOMIC DNA]</scope>
    <source>
        <strain evidence="4 6">DSM 21548</strain>
    </source>
</reference>
<dbReference type="RefSeq" id="WP_106563011.1">
    <property type="nucleotide sequence ID" value="NZ_PYAU01000001.1"/>
</dbReference>
<evidence type="ECO:0000259" key="3">
    <source>
        <dbReference type="PROSITE" id="PS50965"/>
    </source>
</evidence>
<evidence type="ECO:0000313" key="6">
    <source>
        <dbReference type="Proteomes" id="UP000241203"/>
    </source>
</evidence>
<dbReference type="InterPro" id="IPR011528">
    <property type="entry name" value="NERD"/>
</dbReference>
<evidence type="ECO:0000313" key="4">
    <source>
        <dbReference type="EMBL" id="PSL37935.1"/>
    </source>
</evidence>
<evidence type="ECO:0000313" key="7">
    <source>
        <dbReference type="Proteomes" id="UP000268291"/>
    </source>
</evidence>
<dbReference type="Pfam" id="PF08378">
    <property type="entry name" value="NERD"/>
    <property type="match status" value="1"/>
</dbReference>
<organism evidence="4 6">
    <name type="scientific">Labedella gwakjiensis</name>
    <dbReference type="NCBI Taxonomy" id="390269"/>
    <lineage>
        <taxon>Bacteria</taxon>
        <taxon>Bacillati</taxon>
        <taxon>Actinomycetota</taxon>
        <taxon>Actinomycetes</taxon>
        <taxon>Micrococcales</taxon>
        <taxon>Microbacteriaceae</taxon>
        <taxon>Labedella</taxon>
    </lineage>
</organism>
<feature type="domain" description="NERD" evidence="3">
    <location>
        <begin position="65"/>
        <end position="176"/>
    </location>
</feature>
<dbReference type="AlphaFoldDB" id="A0A2P8GVF8"/>
<dbReference type="PROSITE" id="PS50965">
    <property type="entry name" value="NERD"/>
    <property type="match status" value="1"/>
</dbReference>
<dbReference type="Proteomes" id="UP000268291">
    <property type="component" value="Unassembled WGS sequence"/>
</dbReference>